<dbReference type="GO" id="GO:0006354">
    <property type="term" value="P:DNA-templated transcription elongation"/>
    <property type="evidence" value="ECO:0007669"/>
    <property type="project" value="TreeGrafter"/>
</dbReference>
<dbReference type="EMBL" id="LABZ01000430">
    <property type="protein sequence ID" value="KMO27425.1"/>
    <property type="molecule type" value="Genomic_DNA"/>
</dbReference>
<organism evidence="2 3">
    <name type="scientific">Methylobacterium tarhaniae</name>
    <dbReference type="NCBI Taxonomy" id="1187852"/>
    <lineage>
        <taxon>Bacteria</taxon>
        <taxon>Pseudomonadati</taxon>
        <taxon>Pseudomonadota</taxon>
        <taxon>Alphaproteobacteria</taxon>
        <taxon>Hyphomicrobiales</taxon>
        <taxon>Methylobacteriaceae</taxon>
        <taxon>Methylobacterium</taxon>
    </lineage>
</organism>
<dbReference type="Pfam" id="PF01272">
    <property type="entry name" value="GreA_GreB"/>
    <property type="match status" value="1"/>
</dbReference>
<evidence type="ECO:0000313" key="3">
    <source>
        <dbReference type="Proteomes" id="UP000036449"/>
    </source>
</evidence>
<dbReference type="InterPro" id="IPR001437">
    <property type="entry name" value="Tscrpt_elong_fac_GreA/B_C"/>
</dbReference>
<dbReference type="GO" id="GO:0003746">
    <property type="term" value="F:translation elongation factor activity"/>
    <property type="evidence" value="ECO:0007669"/>
    <property type="project" value="UniProtKB-KW"/>
</dbReference>
<evidence type="ECO:0000313" key="2">
    <source>
        <dbReference type="EMBL" id="KMO27425.1"/>
    </source>
</evidence>
<keyword evidence="2" id="KW-0648">Protein biosynthesis</keyword>
<dbReference type="AlphaFoldDB" id="A0A0J6RX46"/>
<protein>
    <submittedName>
        <fullName evidence="2">Transcription elongation factor</fullName>
    </submittedName>
</protein>
<reference evidence="2 3" key="1">
    <citation type="submission" date="2015-03" db="EMBL/GenBank/DDBJ databases">
        <title>Genome sequencing of Methylobacterium tarhaniae DSM 25844.</title>
        <authorList>
            <person name="Chaudhry V."/>
            <person name="Patil P.B."/>
        </authorList>
    </citation>
    <scope>NUCLEOTIDE SEQUENCE [LARGE SCALE GENOMIC DNA]</scope>
    <source>
        <strain evidence="2 3">DSM 25844</strain>
    </source>
</reference>
<dbReference type="RefSeq" id="WP_048454681.1">
    <property type="nucleotide sequence ID" value="NZ_LABZ01000430.1"/>
</dbReference>
<dbReference type="PATRIC" id="fig|1187852.3.peg.5051"/>
<dbReference type="GO" id="GO:0032784">
    <property type="term" value="P:regulation of DNA-templated transcription elongation"/>
    <property type="evidence" value="ECO:0007669"/>
    <property type="project" value="InterPro"/>
</dbReference>
<sequence>GSTVTIARDDGPEQTFRIVGEDEADPAKGTLAYVAPLARALTGKQAGDSVTVAGHEVEIVSVR</sequence>
<dbReference type="PANTHER" id="PTHR30437:SF6">
    <property type="entry name" value="TRANSCRIPTION ELONGATION FACTOR GREB"/>
    <property type="match status" value="1"/>
</dbReference>
<keyword evidence="3" id="KW-1185">Reference proteome</keyword>
<dbReference type="PANTHER" id="PTHR30437">
    <property type="entry name" value="TRANSCRIPTION ELONGATION FACTOR GREA"/>
    <property type="match status" value="1"/>
</dbReference>
<dbReference type="Gene3D" id="3.10.50.30">
    <property type="entry name" value="Transcription elongation factor, GreA/GreB, C-terminal domain"/>
    <property type="match status" value="1"/>
</dbReference>
<dbReference type="InterPro" id="IPR023459">
    <property type="entry name" value="Tscrpt_elong_fac_GreA/B_fam"/>
</dbReference>
<proteinExistence type="predicted"/>
<evidence type="ECO:0000259" key="1">
    <source>
        <dbReference type="Pfam" id="PF01272"/>
    </source>
</evidence>
<dbReference type="Proteomes" id="UP000036449">
    <property type="component" value="Unassembled WGS sequence"/>
</dbReference>
<accession>A0A0J6RX46</accession>
<dbReference type="GO" id="GO:0070063">
    <property type="term" value="F:RNA polymerase binding"/>
    <property type="evidence" value="ECO:0007669"/>
    <property type="project" value="InterPro"/>
</dbReference>
<dbReference type="SUPFAM" id="SSF54534">
    <property type="entry name" value="FKBP-like"/>
    <property type="match status" value="1"/>
</dbReference>
<feature type="non-terminal residue" evidence="2">
    <location>
        <position position="1"/>
    </location>
</feature>
<feature type="domain" description="Transcription elongation factor GreA/GreB C-terminal" evidence="1">
    <location>
        <begin position="1"/>
        <end position="62"/>
    </location>
</feature>
<keyword evidence="2" id="KW-0251">Elongation factor</keyword>
<dbReference type="GO" id="GO:0003677">
    <property type="term" value="F:DNA binding"/>
    <property type="evidence" value="ECO:0007669"/>
    <property type="project" value="InterPro"/>
</dbReference>
<gene>
    <name evidence="2" type="ORF">VQ03_30535</name>
</gene>
<dbReference type="InterPro" id="IPR036953">
    <property type="entry name" value="GreA/GreB_C_sf"/>
</dbReference>
<comment type="caution">
    <text evidence="2">The sequence shown here is derived from an EMBL/GenBank/DDBJ whole genome shotgun (WGS) entry which is preliminary data.</text>
</comment>
<name>A0A0J6RX46_9HYPH</name>